<dbReference type="InterPro" id="IPR019591">
    <property type="entry name" value="Mrp/NBP35_ATP-bd"/>
</dbReference>
<keyword evidence="4 6" id="KW-0408">Iron</keyword>
<dbReference type="Pfam" id="PF10609">
    <property type="entry name" value="ParA"/>
    <property type="match status" value="1"/>
</dbReference>
<evidence type="ECO:0000256" key="1">
    <source>
        <dbReference type="ARBA" id="ARBA00022723"/>
    </source>
</evidence>
<protein>
    <recommendedName>
        <fullName evidence="6">Iron-sulfur cluster carrier protein</fullName>
    </recommendedName>
</protein>
<evidence type="ECO:0000256" key="6">
    <source>
        <dbReference type="HAMAP-Rule" id="MF_02040"/>
    </source>
</evidence>
<dbReference type="InterPro" id="IPR033756">
    <property type="entry name" value="YlxH/NBP35"/>
</dbReference>
<keyword evidence="6" id="KW-0378">Hydrolase</keyword>
<dbReference type="GO" id="GO:0005524">
    <property type="term" value="F:ATP binding"/>
    <property type="evidence" value="ECO:0007669"/>
    <property type="project" value="UniProtKB-UniRule"/>
</dbReference>
<feature type="binding site" evidence="6">
    <location>
        <begin position="101"/>
        <end position="108"/>
    </location>
    <ligand>
        <name>ATP</name>
        <dbReference type="ChEBI" id="CHEBI:30616"/>
    </ligand>
</feature>
<evidence type="ECO:0000256" key="4">
    <source>
        <dbReference type="ARBA" id="ARBA00023004"/>
    </source>
</evidence>
<dbReference type="FunFam" id="3.40.50.300:FF:001119">
    <property type="entry name" value="Iron-sulfur cluster carrier protein"/>
    <property type="match status" value="1"/>
</dbReference>
<comment type="function">
    <text evidence="6">Binds and transfers iron-sulfur (Fe-S) clusters to target apoproteins. Can hydrolyze ATP.</text>
</comment>
<comment type="similarity">
    <text evidence="6">Belongs to the Mrp/NBP35 ATP-binding proteins family.</text>
</comment>
<dbReference type="PANTHER" id="PTHR42961:SF2">
    <property type="entry name" value="IRON-SULFUR PROTEIN NUBPL"/>
    <property type="match status" value="1"/>
</dbReference>
<dbReference type="InterPro" id="IPR000808">
    <property type="entry name" value="Mrp-like_CS"/>
</dbReference>
<dbReference type="PROSITE" id="PS01215">
    <property type="entry name" value="MRP"/>
    <property type="match status" value="1"/>
</dbReference>
<evidence type="ECO:0000313" key="8">
    <source>
        <dbReference type="Proteomes" id="UP000192602"/>
    </source>
</evidence>
<dbReference type="GO" id="GO:0046872">
    <property type="term" value="F:metal ion binding"/>
    <property type="evidence" value="ECO:0007669"/>
    <property type="project" value="UniProtKB-KW"/>
</dbReference>
<proteinExistence type="inferred from homology"/>
<dbReference type="Gene3D" id="3.30.300.130">
    <property type="entry name" value="Fe-S cluster assembly (FSCA)"/>
    <property type="match status" value="1"/>
</dbReference>
<dbReference type="RefSeq" id="WP_084274908.1">
    <property type="nucleotide sequence ID" value="NZ_AP026671.1"/>
</dbReference>
<dbReference type="PANTHER" id="PTHR42961">
    <property type="entry name" value="IRON-SULFUR PROTEIN NUBPL"/>
    <property type="match status" value="1"/>
</dbReference>
<dbReference type="AlphaFoldDB" id="A0A1W1WR01"/>
<evidence type="ECO:0000256" key="2">
    <source>
        <dbReference type="ARBA" id="ARBA00022741"/>
    </source>
</evidence>
<dbReference type="GO" id="GO:0016226">
    <property type="term" value="P:iron-sulfur cluster assembly"/>
    <property type="evidence" value="ECO:0007669"/>
    <property type="project" value="InterPro"/>
</dbReference>
<dbReference type="InterPro" id="IPR034904">
    <property type="entry name" value="FSCA_dom_sf"/>
</dbReference>
<keyword evidence="2 6" id="KW-0547">Nucleotide-binding</keyword>
<dbReference type="SUPFAM" id="SSF52540">
    <property type="entry name" value="P-loop containing nucleoside triphosphate hydrolases"/>
    <property type="match status" value="1"/>
</dbReference>
<dbReference type="InterPro" id="IPR044304">
    <property type="entry name" value="NUBPL-like"/>
</dbReference>
<dbReference type="GO" id="GO:0051539">
    <property type="term" value="F:4 iron, 4 sulfur cluster binding"/>
    <property type="evidence" value="ECO:0007669"/>
    <property type="project" value="TreeGrafter"/>
</dbReference>
<evidence type="ECO:0000313" key="7">
    <source>
        <dbReference type="EMBL" id="SMC08635.1"/>
    </source>
</evidence>
<name>A0A1W1WR01_9BACT</name>
<dbReference type="GO" id="GO:0140663">
    <property type="term" value="F:ATP-dependent FeS chaperone activity"/>
    <property type="evidence" value="ECO:0007669"/>
    <property type="project" value="InterPro"/>
</dbReference>
<dbReference type="OrthoDB" id="9809679at2"/>
<dbReference type="CDD" id="cd02037">
    <property type="entry name" value="Mrp_NBP35"/>
    <property type="match status" value="1"/>
</dbReference>
<dbReference type="EMBL" id="FWWZ01000001">
    <property type="protein sequence ID" value="SMC08635.1"/>
    <property type="molecule type" value="Genomic_DNA"/>
</dbReference>
<evidence type="ECO:0000256" key="3">
    <source>
        <dbReference type="ARBA" id="ARBA00022840"/>
    </source>
</evidence>
<dbReference type="SUPFAM" id="SSF117916">
    <property type="entry name" value="Fe-S cluster assembly (FSCA) domain-like"/>
    <property type="match status" value="1"/>
</dbReference>
<dbReference type="Proteomes" id="UP000192602">
    <property type="component" value="Unassembled WGS sequence"/>
</dbReference>
<gene>
    <name evidence="7" type="ORF">SAMN05660197_0392</name>
</gene>
<dbReference type="InterPro" id="IPR027417">
    <property type="entry name" value="P-loop_NTPase"/>
</dbReference>
<accession>A0A1W1WR01</accession>
<comment type="subunit">
    <text evidence="6">Homodimer.</text>
</comment>
<keyword evidence="3 6" id="KW-0067">ATP-binding</keyword>
<sequence length="343" mass="37522">MEKEILNKLKAVKYPGLDKNIVELRTIDAIKRHGNTITITLNIANQEVFPLIEGAIKDLLKGYEVEVKLKAQPKKNIHYGSTANPNNRAPYAKNVIAVTSGKGGVGKSTVSTNLSIALAQKGYKVGLLDADVYGPDIPRMVGVEHEKLRWGDNDKIIPSENFGIKIMSVGLTTPSPDTPLVWRSSVAVSALIQFLEDVDWGELDFLIIDMPPGTGDIQLTMAQELPITAGVLVTTPQMVAADDVSRAIMMFKDIGVHIGGLIENMSYFIAPDTGKRYDIFGSDGGKALSIQYDIPFLGQIPLEIEIRSLSDEGMPPVAMGEARHKKYYQEIVDKLLATTDFNL</sequence>
<dbReference type="STRING" id="1069081.SAMN05660197_0392"/>
<evidence type="ECO:0000256" key="5">
    <source>
        <dbReference type="ARBA" id="ARBA00023014"/>
    </source>
</evidence>
<keyword evidence="5 6" id="KW-0411">Iron-sulfur</keyword>
<keyword evidence="8" id="KW-1185">Reference proteome</keyword>
<reference evidence="8" key="1">
    <citation type="submission" date="2017-04" db="EMBL/GenBank/DDBJ databases">
        <authorList>
            <person name="Varghese N."/>
            <person name="Submissions S."/>
        </authorList>
    </citation>
    <scope>NUCLEOTIDE SEQUENCE [LARGE SCALE GENOMIC DNA]</scope>
    <source>
        <strain evidence="8">DSM 16512</strain>
    </source>
</reference>
<dbReference type="Gene3D" id="3.40.50.300">
    <property type="entry name" value="P-loop containing nucleotide triphosphate hydrolases"/>
    <property type="match status" value="1"/>
</dbReference>
<dbReference type="GO" id="GO:0016887">
    <property type="term" value="F:ATP hydrolysis activity"/>
    <property type="evidence" value="ECO:0007669"/>
    <property type="project" value="UniProtKB-UniRule"/>
</dbReference>
<keyword evidence="1 6" id="KW-0479">Metal-binding</keyword>
<dbReference type="HAMAP" id="MF_02040">
    <property type="entry name" value="Mrp_NBP35"/>
    <property type="match status" value="1"/>
</dbReference>
<organism evidence="7 8">
    <name type="scientific">Nitratiruptor tergarcus DSM 16512</name>
    <dbReference type="NCBI Taxonomy" id="1069081"/>
    <lineage>
        <taxon>Bacteria</taxon>
        <taxon>Pseudomonadati</taxon>
        <taxon>Campylobacterota</taxon>
        <taxon>Epsilonproteobacteria</taxon>
        <taxon>Nautiliales</taxon>
        <taxon>Nitratiruptoraceae</taxon>
        <taxon>Nitratiruptor</taxon>
    </lineage>
</organism>